<name>A0A9D2A782_9FIRM</name>
<evidence type="ECO:0000313" key="2">
    <source>
        <dbReference type="EMBL" id="HIZ02725.1"/>
    </source>
</evidence>
<keyword evidence="1" id="KW-0732">Signal</keyword>
<proteinExistence type="predicted"/>
<accession>A0A9D2A782</accession>
<comment type="caution">
    <text evidence="2">The sequence shown here is derived from an EMBL/GenBank/DDBJ whole genome shotgun (WGS) entry which is preliminary data.</text>
</comment>
<dbReference type="AlphaFoldDB" id="A0A9D2A782"/>
<evidence type="ECO:0000313" key="3">
    <source>
        <dbReference type="Proteomes" id="UP000824132"/>
    </source>
</evidence>
<reference evidence="2" key="1">
    <citation type="journal article" date="2021" name="PeerJ">
        <title>Extensive microbial diversity within the chicken gut microbiome revealed by metagenomics and culture.</title>
        <authorList>
            <person name="Gilroy R."/>
            <person name="Ravi A."/>
            <person name="Getino M."/>
            <person name="Pursley I."/>
            <person name="Horton D.L."/>
            <person name="Alikhan N.F."/>
            <person name="Baker D."/>
            <person name="Gharbi K."/>
            <person name="Hall N."/>
            <person name="Watson M."/>
            <person name="Adriaenssens E.M."/>
            <person name="Foster-Nyarko E."/>
            <person name="Jarju S."/>
            <person name="Secka A."/>
            <person name="Antonio M."/>
            <person name="Oren A."/>
            <person name="Chaudhuri R.R."/>
            <person name="La Ragione R."/>
            <person name="Hildebrand F."/>
            <person name="Pallen M.J."/>
        </authorList>
    </citation>
    <scope>NUCLEOTIDE SEQUENCE</scope>
    <source>
        <strain evidence="2">CHK187-5294</strain>
    </source>
</reference>
<protein>
    <recommendedName>
        <fullName evidence="4">DUF4595 domain-containing protein</fullName>
    </recommendedName>
</protein>
<evidence type="ECO:0008006" key="4">
    <source>
        <dbReference type="Google" id="ProtNLM"/>
    </source>
</evidence>
<feature type="chain" id="PRO_5039417735" description="DUF4595 domain-containing protein" evidence="1">
    <location>
        <begin position="18"/>
        <end position="318"/>
    </location>
</feature>
<sequence>MKKLLTVLALTSSLALALGISACSSGDKALSGGMPDGSAPAESVYGFSAASAGMLISAMDGGTAASAMSFVSAAENSEPAAEPSAQTGEADDLSRLDGYMTLVESLISDGGFGVNVENSEREGYSEKMTITYRDMSGAAHQYTMYYNQFAVSDDDDDDDDRFDDEQEEDYAISGVLAVDGTDYAVYGERSSESERGEEESETEFRVDLGENRYMYVEQSYELDGNETEQEYEYSLRENGKVTERSTFSYETEGGETELKMTSYKDGKSETFYFERENYRGKESVFVRIGNGQDSQGYIVDKVTDENGTRYVYTPVGLR</sequence>
<reference evidence="2" key="2">
    <citation type="submission" date="2021-04" db="EMBL/GenBank/DDBJ databases">
        <authorList>
            <person name="Gilroy R."/>
        </authorList>
    </citation>
    <scope>NUCLEOTIDE SEQUENCE</scope>
    <source>
        <strain evidence="2">CHK187-5294</strain>
    </source>
</reference>
<dbReference type="PROSITE" id="PS51257">
    <property type="entry name" value="PROKAR_LIPOPROTEIN"/>
    <property type="match status" value="1"/>
</dbReference>
<dbReference type="Proteomes" id="UP000824132">
    <property type="component" value="Unassembled WGS sequence"/>
</dbReference>
<gene>
    <name evidence="2" type="ORF">H9727_00395</name>
</gene>
<dbReference type="EMBL" id="DXCL01000002">
    <property type="protein sequence ID" value="HIZ02725.1"/>
    <property type="molecule type" value="Genomic_DNA"/>
</dbReference>
<evidence type="ECO:0000256" key="1">
    <source>
        <dbReference type="SAM" id="SignalP"/>
    </source>
</evidence>
<feature type="signal peptide" evidence="1">
    <location>
        <begin position="1"/>
        <end position="17"/>
    </location>
</feature>
<organism evidence="2 3">
    <name type="scientific">Candidatus Borkfalkia avistercoris</name>
    <dbReference type="NCBI Taxonomy" id="2838504"/>
    <lineage>
        <taxon>Bacteria</taxon>
        <taxon>Bacillati</taxon>
        <taxon>Bacillota</taxon>
        <taxon>Clostridia</taxon>
        <taxon>Christensenellales</taxon>
        <taxon>Christensenellaceae</taxon>
        <taxon>Candidatus Borkfalkia</taxon>
    </lineage>
</organism>